<dbReference type="Proteomes" id="UP000076871">
    <property type="component" value="Unassembled WGS sequence"/>
</dbReference>
<proteinExistence type="predicted"/>
<dbReference type="SUPFAM" id="SSF52047">
    <property type="entry name" value="RNI-like"/>
    <property type="match status" value="1"/>
</dbReference>
<dbReference type="InterPro" id="IPR032675">
    <property type="entry name" value="LRR_dom_sf"/>
</dbReference>
<dbReference type="STRING" id="1314785.A0A165DJE3"/>
<dbReference type="RefSeq" id="XP_040762753.1">
    <property type="nucleotide sequence ID" value="XM_040914535.1"/>
</dbReference>
<organism evidence="1 2">
    <name type="scientific">Laetiporus sulphureus 93-53</name>
    <dbReference type="NCBI Taxonomy" id="1314785"/>
    <lineage>
        <taxon>Eukaryota</taxon>
        <taxon>Fungi</taxon>
        <taxon>Dikarya</taxon>
        <taxon>Basidiomycota</taxon>
        <taxon>Agaricomycotina</taxon>
        <taxon>Agaricomycetes</taxon>
        <taxon>Polyporales</taxon>
        <taxon>Laetiporus</taxon>
    </lineage>
</organism>
<sequence length="460" mass="52718">MNEEYRVMRVPFGLRRLWDQLAEEPSLASAVESLEIQRDDGLRYAKRDSVQVPRDYMEEAKDLLQDYHIISDANAVPHLRDIEKSLIRAIRHMSNLKRFKWDHVAPFIDARYDIDFSGDLWTALRSRETLRELEVMVEASDPGGQGGGIESEFGEKRHMRVHDSQIITLGQLTVFKYKAFGFVKLSESVSTDALTEMLVHRFPNLQELKLKLALHDNQKNVSRFTSTSLNTLLTFGNWPQLTSLSLDGAHMKPDALGNFLTRHKSLRSFRITGSHFLKMEDFPPGEDVAVVDKPIFVMDAFSELTLLDVPLYSIPWILSSPHTKPLALEDIGSLDEAHMNEDMFMMLRELPRLRTVRTVSYGADHLRALSCYVPGLQNIYGEYNQRSLARVVDALALFPQLEVVDRFYAYSPVSSDDEEAPRLLSQLGKECFRLRQFHGYDIVRTGDGEVVARKVRGYTY</sequence>
<protein>
    <recommendedName>
        <fullName evidence="3">F-box domain-containing protein</fullName>
    </recommendedName>
</protein>
<dbReference type="GeneID" id="63831562"/>
<dbReference type="AlphaFoldDB" id="A0A165DJE3"/>
<keyword evidence="2" id="KW-1185">Reference proteome</keyword>
<evidence type="ECO:0000313" key="2">
    <source>
        <dbReference type="Proteomes" id="UP000076871"/>
    </source>
</evidence>
<accession>A0A165DJE3</accession>
<dbReference type="EMBL" id="KV427633">
    <property type="protein sequence ID" value="KZT05013.1"/>
    <property type="molecule type" value="Genomic_DNA"/>
</dbReference>
<evidence type="ECO:0008006" key="3">
    <source>
        <dbReference type="Google" id="ProtNLM"/>
    </source>
</evidence>
<dbReference type="Gene3D" id="3.80.10.10">
    <property type="entry name" value="Ribonuclease Inhibitor"/>
    <property type="match status" value="1"/>
</dbReference>
<reference evidence="1 2" key="1">
    <citation type="journal article" date="2016" name="Mol. Biol. Evol.">
        <title>Comparative Genomics of Early-Diverging Mushroom-Forming Fungi Provides Insights into the Origins of Lignocellulose Decay Capabilities.</title>
        <authorList>
            <person name="Nagy L.G."/>
            <person name="Riley R."/>
            <person name="Tritt A."/>
            <person name="Adam C."/>
            <person name="Daum C."/>
            <person name="Floudas D."/>
            <person name="Sun H."/>
            <person name="Yadav J.S."/>
            <person name="Pangilinan J."/>
            <person name="Larsson K.H."/>
            <person name="Matsuura K."/>
            <person name="Barry K."/>
            <person name="Labutti K."/>
            <person name="Kuo R."/>
            <person name="Ohm R.A."/>
            <person name="Bhattacharya S.S."/>
            <person name="Shirouzu T."/>
            <person name="Yoshinaga Y."/>
            <person name="Martin F.M."/>
            <person name="Grigoriev I.V."/>
            <person name="Hibbett D.S."/>
        </authorList>
    </citation>
    <scope>NUCLEOTIDE SEQUENCE [LARGE SCALE GENOMIC DNA]</scope>
    <source>
        <strain evidence="1 2">93-53</strain>
    </source>
</reference>
<dbReference type="InParanoid" id="A0A165DJE3"/>
<evidence type="ECO:0000313" key="1">
    <source>
        <dbReference type="EMBL" id="KZT05013.1"/>
    </source>
</evidence>
<dbReference type="OrthoDB" id="3036354at2759"/>
<gene>
    <name evidence="1" type="ORF">LAESUDRAFT_813866</name>
</gene>
<name>A0A165DJE3_9APHY</name>